<evidence type="ECO:0000259" key="5">
    <source>
        <dbReference type="PROSITE" id="PS50956"/>
    </source>
</evidence>
<keyword evidence="2" id="KW-0238">DNA-binding</keyword>
<dbReference type="PROSITE" id="PS50956">
    <property type="entry name" value="HTH_ASNC_2"/>
    <property type="match status" value="1"/>
</dbReference>
<evidence type="ECO:0000256" key="2">
    <source>
        <dbReference type="ARBA" id="ARBA00023125"/>
    </source>
</evidence>
<evidence type="ECO:0000256" key="3">
    <source>
        <dbReference type="ARBA" id="ARBA00023163"/>
    </source>
</evidence>
<proteinExistence type="predicted"/>
<keyword evidence="3" id="KW-0804">Transcription</keyword>
<organism evidence="6 7">
    <name type="scientific">Candidatus Methanodesulfokora washburnensis</name>
    <dbReference type="NCBI Taxonomy" id="2478471"/>
    <lineage>
        <taxon>Archaea</taxon>
        <taxon>Thermoproteota</taxon>
        <taxon>Candidatus Korarchaeia</taxon>
        <taxon>Candidatus Korarchaeia incertae sedis</taxon>
        <taxon>Candidatus Methanodesulfokora</taxon>
    </lineage>
</organism>
<evidence type="ECO:0000313" key="7">
    <source>
        <dbReference type="Proteomes" id="UP000277582"/>
    </source>
</evidence>
<dbReference type="GO" id="GO:0005829">
    <property type="term" value="C:cytosol"/>
    <property type="evidence" value="ECO:0007669"/>
    <property type="project" value="TreeGrafter"/>
</dbReference>
<dbReference type="InterPro" id="IPR036390">
    <property type="entry name" value="WH_DNA-bd_sf"/>
</dbReference>
<dbReference type="SMART" id="SM00344">
    <property type="entry name" value="HTH_ASNC"/>
    <property type="match status" value="1"/>
</dbReference>
<sequence>MRKDRFIDEKDMEILKMLKKDARIPLTEISRIVGISDVAVKKRISKLEKRGVIRGYTALIDPSLLGYNSVSLTGIDTMPESIFKVIDILKKKDYINTIYVTTGDHMIIVEIWAKDNQEMSDILKEIESIEGVKRVCPAIVLDVVRK</sequence>
<dbReference type="InterPro" id="IPR036388">
    <property type="entry name" value="WH-like_DNA-bd_sf"/>
</dbReference>
<protein>
    <submittedName>
        <fullName evidence="6">Lrp/AsnC family transcriptional regulator</fullName>
    </submittedName>
</protein>
<dbReference type="PRINTS" id="PR00033">
    <property type="entry name" value="HTHASNC"/>
</dbReference>
<dbReference type="Gene3D" id="3.30.70.920">
    <property type="match status" value="1"/>
</dbReference>
<gene>
    <name evidence="6" type="ORF">D6D85_08655</name>
</gene>
<dbReference type="Gene3D" id="1.10.10.10">
    <property type="entry name" value="Winged helix-like DNA-binding domain superfamily/Winged helix DNA-binding domain"/>
    <property type="match status" value="1"/>
</dbReference>
<accession>A0A429GK40</accession>
<reference evidence="6 7" key="1">
    <citation type="submission" date="2018-10" db="EMBL/GenBank/DDBJ databases">
        <title>Co-occurring genomic capacity for anaerobic methane metabolism and dissimilatory sulfite reduction discovered in the Korarchaeota.</title>
        <authorList>
            <person name="Mckay L.J."/>
            <person name="Dlakic M."/>
            <person name="Fields M.W."/>
            <person name="Delmont T.O."/>
            <person name="Eren A.M."/>
            <person name="Jay Z.J."/>
            <person name="Klingelsmith K.B."/>
            <person name="Rusch D.B."/>
            <person name="Inskeep W.P."/>
        </authorList>
    </citation>
    <scope>NUCLEOTIDE SEQUENCE [LARGE SCALE GENOMIC DNA]</scope>
    <source>
        <strain evidence="6 7">MDKW</strain>
    </source>
</reference>
<evidence type="ECO:0000256" key="4">
    <source>
        <dbReference type="ARBA" id="ARBA00029440"/>
    </source>
</evidence>
<dbReference type="AlphaFoldDB" id="A0A429GK40"/>
<dbReference type="OrthoDB" id="6995at2157"/>
<dbReference type="EMBL" id="RCOS01000099">
    <property type="protein sequence ID" value="RSN74202.1"/>
    <property type="molecule type" value="Genomic_DNA"/>
</dbReference>
<name>A0A429GK40_9CREN</name>
<dbReference type="InterPro" id="IPR011991">
    <property type="entry name" value="ArsR-like_HTH"/>
</dbReference>
<keyword evidence="7" id="KW-1185">Reference proteome</keyword>
<comment type="pathway">
    <text evidence="4">Amino-acid biosynthesis.</text>
</comment>
<dbReference type="InterPro" id="IPR011008">
    <property type="entry name" value="Dimeric_a/b-barrel"/>
</dbReference>
<dbReference type="InterPro" id="IPR019885">
    <property type="entry name" value="Tscrpt_reg_HTH_AsnC-type_CS"/>
</dbReference>
<dbReference type="SUPFAM" id="SSF54909">
    <property type="entry name" value="Dimeric alpha+beta barrel"/>
    <property type="match status" value="1"/>
</dbReference>
<dbReference type="InterPro" id="IPR000485">
    <property type="entry name" value="AsnC-type_HTH_dom"/>
</dbReference>
<evidence type="ECO:0000256" key="1">
    <source>
        <dbReference type="ARBA" id="ARBA00023015"/>
    </source>
</evidence>
<dbReference type="PANTHER" id="PTHR30154">
    <property type="entry name" value="LEUCINE-RESPONSIVE REGULATORY PROTEIN"/>
    <property type="match status" value="1"/>
</dbReference>
<comment type="caution">
    <text evidence="6">The sequence shown here is derived from an EMBL/GenBank/DDBJ whole genome shotgun (WGS) entry which is preliminary data.</text>
</comment>
<dbReference type="GO" id="GO:0043200">
    <property type="term" value="P:response to amino acid"/>
    <property type="evidence" value="ECO:0007669"/>
    <property type="project" value="TreeGrafter"/>
</dbReference>
<dbReference type="InterPro" id="IPR019888">
    <property type="entry name" value="Tscrpt_reg_AsnC-like"/>
</dbReference>
<dbReference type="RefSeq" id="WP_125671598.1">
    <property type="nucleotide sequence ID" value="NZ_RCOS01000099.1"/>
</dbReference>
<dbReference type="InterPro" id="IPR019887">
    <property type="entry name" value="Tscrpt_reg_AsnC/Lrp_C"/>
</dbReference>
<evidence type="ECO:0000313" key="6">
    <source>
        <dbReference type="EMBL" id="RSN74202.1"/>
    </source>
</evidence>
<dbReference type="Pfam" id="PF13412">
    <property type="entry name" value="HTH_24"/>
    <property type="match status" value="1"/>
</dbReference>
<feature type="domain" description="HTH asnC-type" evidence="5">
    <location>
        <begin position="7"/>
        <end position="68"/>
    </location>
</feature>
<dbReference type="PROSITE" id="PS00519">
    <property type="entry name" value="HTH_ASNC_1"/>
    <property type="match status" value="1"/>
</dbReference>
<dbReference type="Pfam" id="PF01037">
    <property type="entry name" value="AsnC_trans_reg"/>
    <property type="match status" value="1"/>
</dbReference>
<keyword evidence="1" id="KW-0805">Transcription regulation</keyword>
<dbReference type="Proteomes" id="UP000277582">
    <property type="component" value="Unassembled WGS sequence"/>
</dbReference>
<dbReference type="CDD" id="cd00090">
    <property type="entry name" value="HTH_ARSR"/>
    <property type="match status" value="1"/>
</dbReference>
<dbReference type="PANTHER" id="PTHR30154:SF50">
    <property type="entry name" value="TRANSCRIPTIONAL REGULATOR, ASNC FAMILY"/>
    <property type="match status" value="1"/>
</dbReference>
<dbReference type="GO" id="GO:0043565">
    <property type="term" value="F:sequence-specific DNA binding"/>
    <property type="evidence" value="ECO:0007669"/>
    <property type="project" value="InterPro"/>
</dbReference>
<dbReference type="SUPFAM" id="SSF46785">
    <property type="entry name" value="Winged helix' DNA-binding domain"/>
    <property type="match status" value="1"/>
</dbReference>